<dbReference type="AlphaFoldDB" id="A0A0D6AWZ1"/>
<evidence type="ECO:0000313" key="2">
    <source>
        <dbReference type="Proteomes" id="UP000064912"/>
    </source>
</evidence>
<dbReference type="InterPro" id="IPR010982">
    <property type="entry name" value="Lambda_DNA-bd_dom_sf"/>
</dbReference>
<evidence type="ECO:0000313" key="1">
    <source>
        <dbReference type="EMBL" id="BAQ67231.1"/>
    </source>
</evidence>
<reference evidence="1 2" key="1">
    <citation type="submission" date="2015-02" db="EMBL/GenBank/DDBJ databases">
        <title>Genome sequene of Rhodovulum sulfidophilum DSM 2351.</title>
        <authorList>
            <person name="Nagao N."/>
        </authorList>
    </citation>
    <scope>NUCLEOTIDE SEQUENCE [LARGE SCALE GENOMIC DNA]</scope>
    <source>
        <strain evidence="1 2">DSM 2351</strain>
    </source>
</reference>
<dbReference type="KEGG" id="rsu:NHU_00059"/>
<accession>A0A0D6AWZ1</accession>
<name>A0A0D6AWZ1_RHOSU</name>
<dbReference type="SUPFAM" id="SSF47413">
    <property type="entry name" value="lambda repressor-like DNA-binding domains"/>
    <property type="match status" value="1"/>
</dbReference>
<dbReference type="Gene3D" id="1.10.260.40">
    <property type="entry name" value="lambda repressor-like DNA-binding domains"/>
    <property type="match status" value="1"/>
</dbReference>
<dbReference type="EMBL" id="AP014800">
    <property type="protein sequence ID" value="BAQ67231.1"/>
    <property type="molecule type" value="Genomic_DNA"/>
</dbReference>
<evidence type="ECO:0008006" key="3">
    <source>
        <dbReference type="Google" id="ProtNLM"/>
    </source>
</evidence>
<dbReference type="GO" id="GO:0003677">
    <property type="term" value="F:DNA binding"/>
    <property type="evidence" value="ECO:0007669"/>
    <property type="project" value="InterPro"/>
</dbReference>
<dbReference type="PATRIC" id="fig|35806.4.peg.60"/>
<proteinExistence type="predicted"/>
<sequence length="77" mass="8059">MEPASTIISALGGPSAVAKVIGIHRTRVSMWQASRERGGTDGLVPYRHIPKLLELAAKRGVPLSPADFIPTPTGDAA</sequence>
<protein>
    <recommendedName>
        <fullName evidence="3">Helix-turn-helix domain-containing protein</fullName>
    </recommendedName>
</protein>
<dbReference type="Proteomes" id="UP000064912">
    <property type="component" value="Chromosome"/>
</dbReference>
<gene>
    <name evidence="1" type="ORF">NHU_00059</name>
</gene>
<organism evidence="1 2">
    <name type="scientific">Rhodovulum sulfidophilum</name>
    <name type="common">Rhodobacter sulfidophilus</name>
    <dbReference type="NCBI Taxonomy" id="35806"/>
    <lineage>
        <taxon>Bacteria</taxon>
        <taxon>Pseudomonadati</taxon>
        <taxon>Pseudomonadota</taxon>
        <taxon>Alphaproteobacteria</taxon>
        <taxon>Rhodobacterales</taxon>
        <taxon>Paracoccaceae</taxon>
        <taxon>Rhodovulum</taxon>
    </lineage>
</organism>